<reference evidence="2" key="1">
    <citation type="journal article" date="2023" name="Nat. Plants">
        <title>Single-cell RNA sequencing provides a high-resolution roadmap for understanding the multicellular compartmentation of specialized metabolism.</title>
        <authorList>
            <person name="Sun S."/>
            <person name="Shen X."/>
            <person name="Li Y."/>
            <person name="Li Y."/>
            <person name="Wang S."/>
            <person name="Li R."/>
            <person name="Zhang H."/>
            <person name="Shen G."/>
            <person name="Guo B."/>
            <person name="Wei J."/>
            <person name="Xu J."/>
            <person name="St-Pierre B."/>
            <person name="Chen S."/>
            <person name="Sun C."/>
        </authorList>
    </citation>
    <scope>NUCLEOTIDE SEQUENCE [LARGE SCALE GENOMIC DNA]</scope>
</reference>
<evidence type="ECO:0000313" key="2">
    <source>
        <dbReference type="Proteomes" id="UP001060085"/>
    </source>
</evidence>
<comment type="caution">
    <text evidence="1">The sequence shown here is derived from an EMBL/GenBank/DDBJ whole genome shotgun (WGS) entry which is preliminary data.</text>
</comment>
<sequence>MVRKRRTELPSEGQSSGPQETGAGRGAGGQQQTQSQYQPPQHPQQPLPQQGGYQAGGGRGWTPQRGGYAGRGGGGAPRGGMAPQQYGAPPEYQQARGPPEHQQGRGPSQYHRGGAPQRRGGPRGPPSGGPTRPPVPELHQATQAPYQAGVTTQTVPYGGSADSQGEASSSSRAPDPASQVVTPQFQQISLQPEAPSQAIQPASSKSMRFPLRPGKGSTGTKCIVKANHFFAELPDKDLHQYDVSITPEVTSRGVNRAVMEQLVKHYKESHLGKRLPAYDGRKSLYTAGPLPFVSKEFKITLIDEEDANQGGTRREREFKVVIKLAARADLHHLGMFLQGRQADAPQEALQVLDIVLRELPTTRYCPVGRSFYSPDLGRRQPLGEGLESWRGFYQSIRPTQMGLSLNIDMSSTAFIEPLPVIEFVSQLLNRDVSLRPLSDADRVKIKKALRGVKVEVTHRGNMRRKYRISGLTSQATRELTFPVDERGTMKSVVEYFHETYGFVIHHTQLPCLQVGNQQRPNYLPMEVCKIVEGQRYSKRLNERQITALLKVTCQRPQERERDILQTVRHNAYAEDPYAKEFGIKISEKLAQVEARILPAPWLKYHDSGREKDCLPQVGQWNMMNKKMVNGGTVNSWICVNFSRNVQDSVARSFCQELAQMCYTSGMNFNPNPVLPPISARPDQVERALKARFHDAMTHLQPHKKELDLLIVILPDNNGSLYGDLKRICETDLGIVSQCCLTKHVFKMSKQYLANVALKINVKVGGRNTVLVDALSRRIPLVSDRPTIIFGADVTHPHPGEDSSPSIAAVVASQDWPEVTKYAGLVSAQAHRQELIQDLFKTWQDPARGTMTGGMIKELLISFRRATGQKPQRIIFYRDGVSEGQFYQVLLYELDAIRRACASLEPNYQPPVTFVVVQKRHHTRLFANNHNDRNAVDRSGNILPGTVVDSKICHPTEFDFYLCSHAGIQGTSRPAHYHVLWDENNFTADGLQSLTNNLCYTYARCTRSVSIVPPAYYAHLAAFRARFYMEPETSDSGSMTSGAAGGRGPGGPPGGGGGGVRSTRAAGSNINVKPLPSLKENVKRVMFYC</sequence>
<name>A0ACC0BMS8_CATRO</name>
<dbReference type="EMBL" id="CM044703">
    <property type="protein sequence ID" value="KAI5673928.1"/>
    <property type="molecule type" value="Genomic_DNA"/>
</dbReference>
<gene>
    <name evidence="1" type="ORF">M9H77_14292</name>
</gene>
<keyword evidence="2" id="KW-1185">Reference proteome</keyword>
<dbReference type="Proteomes" id="UP001060085">
    <property type="component" value="Linkage Group LG03"/>
</dbReference>
<proteinExistence type="predicted"/>
<accession>A0ACC0BMS8</accession>
<evidence type="ECO:0000313" key="1">
    <source>
        <dbReference type="EMBL" id="KAI5673928.1"/>
    </source>
</evidence>
<organism evidence="1 2">
    <name type="scientific">Catharanthus roseus</name>
    <name type="common">Madagascar periwinkle</name>
    <name type="synonym">Vinca rosea</name>
    <dbReference type="NCBI Taxonomy" id="4058"/>
    <lineage>
        <taxon>Eukaryota</taxon>
        <taxon>Viridiplantae</taxon>
        <taxon>Streptophyta</taxon>
        <taxon>Embryophyta</taxon>
        <taxon>Tracheophyta</taxon>
        <taxon>Spermatophyta</taxon>
        <taxon>Magnoliopsida</taxon>
        <taxon>eudicotyledons</taxon>
        <taxon>Gunneridae</taxon>
        <taxon>Pentapetalae</taxon>
        <taxon>asterids</taxon>
        <taxon>lamiids</taxon>
        <taxon>Gentianales</taxon>
        <taxon>Apocynaceae</taxon>
        <taxon>Rauvolfioideae</taxon>
        <taxon>Vinceae</taxon>
        <taxon>Catharanthinae</taxon>
        <taxon>Catharanthus</taxon>
    </lineage>
</organism>
<protein>
    <submittedName>
        <fullName evidence="1">Uncharacterized protein</fullName>
    </submittedName>
</protein>